<dbReference type="EMBL" id="LCQD01000005">
    <property type="protein sequence ID" value="KKW13087.1"/>
    <property type="molecule type" value="Genomic_DNA"/>
</dbReference>
<evidence type="ECO:0000256" key="1">
    <source>
        <dbReference type="ARBA" id="ARBA00007587"/>
    </source>
</evidence>
<evidence type="ECO:0000313" key="8">
    <source>
        <dbReference type="EMBL" id="KKW13087.1"/>
    </source>
</evidence>
<keyword evidence="7" id="KW-0067">ATP-binding</keyword>
<evidence type="ECO:0000256" key="7">
    <source>
        <dbReference type="ARBA" id="ARBA00022840"/>
    </source>
</evidence>
<evidence type="ECO:0000256" key="4">
    <source>
        <dbReference type="ARBA" id="ARBA00022679"/>
    </source>
</evidence>
<dbReference type="EC" id="2.7.1.21" evidence="2"/>
<keyword evidence="4" id="KW-0808">Transferase</keyword>
<dbReference type="Gene3D" id="3.40.50.300">
    <property type="entry name" value="P-loop containing nucleotide triphosphate hydrolases"/>
    <property type="match status" value="1"/>
</dbReference>
<dbReference type="SUPFAM" id="SSF52540">
    <property type="entry name" value="P-loop containing nucleoside triphosphate hydrolases"/>
    <property type="match status" value="1"/>
</dbReference>
<organism evidence="8 9">
    <name type="scientific">Candidatus Gottesmanbacteria bacterium GW2011_GWB1_49_7</name>
    <dbReference type="NCBI Taxonomy" id="1618448"/>
    <lineage>
        <taxon>Bacteria</taxon>
        <taxon>Candidatus Gottesmaniibacteriota</taxon>
    </lineage>
</organism>
<dbReference type="InterPro" id="IPR001267">
    <property type="entry name" value="Thymidine_kinase"/>
</dbReference>
<keyword evidence="5" id="KW-0547">Nucleotide-binding</keyword>
<dbReference type="GO" id="GO:0004797">
    <property type="term" value="F:thymidine kinase activity"/>
    <property type="evidence" value="ECO:0007669"/>
    <property type="project" value="UniProtKB-EC"/>
</dbReference>
<evidence type="ECO:0000256" key="6">
    <source>
        <dbReference type="ARBA" id="ARBA00022777"/>
    </source>
</evidence>
<protein>
    <recommendedName>
        <fullName evidence="2">thymidine kinase</fullName>
        <ecNumber evidence="2">2.7.1.21</ecNumber>
    </recommendedName>
</protein>
<dbReference type="GO" id="GO:0005524">
    <property type="term" value="F:ATP binding"/>
    <property type="evidence" value="ECO:0007669"/>
    <property type="project" value="UniProtKB-KW"/>
</dbReference>
<keyword evidence="6" id="KW-0418">Kinase</keyword>
<comment type="caution">
    <text evidence="8">The sequence shown here is derived from an EMBL/GenBank/DDBJ whole genome shotgun (WGS) entry which is preliminary data.</text>
</comment>
<dbReference type="Pfam" id="PF00265">
    <property type="entry name" value="TK"/>
    <property type="match status" value="1"/>
</dbReference>
<reference evidence="8 9" key="1">
    <citation type="journal article" date="2015" name="Nature">
        <title>rRNA introns, odd ribosomes, and small enigmatic genomes across a large radiation of phyla.</title>
        <authorList>
            <person name="Brown C.T."/>
            <person name="Hug L.A."/>
            <person name="Thomas B.C."/>
            <person name="Sharon I."/>
            <person name="Castelle C.J."/>
            <person name="Singh A."/>
            <person name="Wilkins M.J."/>
            <person name="Williams K.H."/>
            <person name="Banfield J.F."/>
        </authorList>
    </citation>
    <scope>NUCLEOTIDE SEQUENCE [LARGE SCALE GENOMIC DNA]</scope>
</reference>
<accession>A0A0G1YDP0</accession>
<evidence type="ECO:0000256" key="2">
    <source>
        <dbReference type="ARBA" id="ARBA00012118"/>
    </source>
</evidence>
<dbReference type="GO" id="GO:0071897">
    <property type="term" value="P:DNA biosynthetic process"/>
    <property type="evidence" value="ECO:0007669"/>
    <property type="project" value="UniProtKB-KW"/>
</dbReference>
<gene>
    <name evidence="8" type="ORF">UY48_C0005G0043</name>
</gene>
<dbReference type="InterPro" id="IPR027417">
    <property type="entry name" value="P-loop_NTPase"/>
</dbReference>
<evidence type="ECO:0000313" key="9">
    <source>
        <dbReference type="Proteomes" id="UP000034588"/>
    </source>
</evidence>
<comment type="similarity">
    <text evidence="1">Belongs to the thymidine kinase family.</text>
</comment>
<evidence type="ECO:0000256" key="5">
    <source>
        <dbReference type="ARBA" id="ARBA00022741"/>
    </source>
</evidence>
<dbReference type="AlphaFoldDB" id="A0A0G1YDP0"/>
<name>A0A0G1YDP0_9BACT</name>
<proteinExistence type="inferred from homology"/>
<sequence>MIQTYYPGELVAILGTMFSGKTNLIRIIRLSTEGPKPSIFYPSEHAAEKKILRNHDDEEIYGSIILDSPAQIMEHIQVGQRVCLIDEAALWADSEGLLRTINRLREYGLCVVVGSFDTDANGEEPWIIQQIKDAAFLTIVRRTKCFCGRPALFTEKVKGNRQPIEPLAEFAPKCREHFQPLNGVVLKGVGND</sequence>
<dbReference type="Proteomes" id="UP000034588">
    <property type="component" value="Unassembled WGS sequence"/>
</dbReference>
<evidence type="ECO:0000256" key="3">
    <source>
        <dbReference type="ARBA" id="ARBA00022634"/>
    </source>
</evidence>
<keyword evidence="3" id="KW-0237">DNA synthesis</keyword>